<dbReference type="AlphaFoldDB" id="A0AB73T2Q1"/>
<evidence type="ECO:0000259" key="2">
    <source>
        <dbReference type="Pfam" id="PF13556"/>
    </source>
</evidence>
<dbReference type="Pfam" id="PF13556">
    <property type="entry name" value="HTH_30"/>
    <property type="match status" value="1"/>
</dbReference>
<sequence>MNFIYLTEKISNKCEIHILRASDSWEIQDVALIDNCQFRYNTSTLYFGYSDQINPGQPLPPQCILGCSSLSSETSCYGPLAALPFRNAALIESSSLFSIFNQARTYIESNRSRGLYEELKALADETHSLESVLNAAAIRLGNSLVFNDMTFKIIANSSSIPVIDPLWKENIRQGYCSYDFISAVKELEPLKNAAMTLDAVEVTCPESPYRKLSCKVFHGGMQIGFVLMIEGETAFIPSHREMLSTVSQALSYTVGHYVPDLYQGPSPYQQLLYDMLIGAPSGDILPRLDKMAFPEHMYVLFVRPTQYMGRRHLKEYTARNLKSLLPGTHVTYHKNGIVAVVPAEKDSDAQKHVYTLLGQYSSKEHVRLGISNTFSNMENFVSHYEQAYAALELGQRFSPDQEVCRYVDYQVFDLFSAVSSPDSLGRFCHPALARLRQYDHKNNTQLYETLCVYLDCGGSIKLSSEQLYIHRNSLVYRLDRISEVCGLDLEDVHTCFLLRLSYLIDHYNGLRGF</sequence>
<evidence type="ECO:0000313" key="5">
    <source>
        <dbReference type="Proteomes" id="UP000245412"/>
    </source>
</evidence>
<gene>
    <name evidence="4" type="ORF">C7383_108122</name>
</gene>
<organism evidence="4 5">
    <name type="scientific">Murimonas intestini</name>
    <dbReference type="NCBI Taxonomy" id="1337051"/>
    <lineage>
        <taxon>Bacteria</taxon>
        <taxon>Bacillati</taxon>
        <taxon>Bacillota</taxon>
        <taxon>Clostridia</taxon>
        <taxon>Lachnospirales</taxon>
        <taxon>Lachnospiraceae</taxon>
        <taxon>Murimonas</taxon>
    </lineage>
</organism>
<dbReference type="InterPro" id="IPR025736">
    <property type="entry name" value="PucR_C-HTH_dom"/>
</dbReference>
<dbReference type="EMBL" id="QGGY01000008">
    <property type="protein sequence ID" value="PWJ74692.1"/>
    <property type="molecule type" value="Genomic_DNA"/>
</dbReference>
<dbReference type="Proteomes" id="UP000245412">
    <property type="component" value="Unassembled WGS sequence"/>
</dbReference>
<evidence type="ECO:0000313" key="4">
    <source>
        <dbReference type="EMBL" id="PWJ74692.1"/>
    </source>
</evidence>
<evidence type="ECO:0000256" key="1">
    <source>
        <dbReference type="ARBA" id="ARBA00006754"/>
    </source>
</evidence>
<comment type="similarity">
    <text evidence="1">Belongs to the CdaR family.</text>
</comment>
<reference evidence="4 5" key="1">
    <citation type="submission" date="2018-05" db="EMBL/GenBank/DDBJ databases">
        <authorList>
            <person name="Goeker M."/>
            <person name="Huntemann M."/>
            <person name="Clum A."/>
            <person name="Pillay M."/>
            <person name="Palaniappan K."/>
            <person name="Varghese N."/>
            <person name="Mikhailova N."/>
            <person name="Stamatis D."/>
            <person name="Reddy T."/>
            <person name="Daum C."/>
            <person name="Shapiro N."/>
            <person name="Ivanova N."/>
            <person name="Kyrpides N."/>
            <person name="Woyke T."/>
        </authorList>
    </citation>
    <scope>NUCLEOTIDE SEQUENCE [LARGE SCALE GENOMIC DNA]</scope>
    <source>
        <strain evidence="4 5">DSM 26524</strain>
    </source>
</reference>
<proteinExistence type="inferred from homology"/>
<dbReference type="InterPro" id="IPR042070">
    <property type="entry name" value="PucR_C-HTH_sf"/>
</dbReference>
<dbReference type="InterPro" id="IPR041522">
    <property type="entry name" value="CdaR_GGDEF"/>
</dbReference>
<feature type="domain" description="CdaR GGDEF-like" evidence="3">
    <location>
        <begin position="295"/>
        <end position="393"/>
    </location>
</feature>
<dbReference type="Pfam" id="PF17853">
    <property type="entry name" value="GGDEF_2"/>
    <property type="match status" value="1"/>
</dbReference>
<dbReference type="PANTHER" id="PTHR33744">
    <property type="entry name" value="CARBOHYDRATE DIACID REGULATOR"/>
    <property type="match status" value="1"/>
</dbReference>
<dbReference type="Gene3D" id="1.10.10.2840">
    <property type="entry name" value="PucR C-terminal helix-turn-helix domain"/>
    <property type="match status" value="1"/>
</dbReference>
<comment type="caution">
    <text evidence="4">The sequence shown here is derived from an EMBL/GenBank/DDBJ whole genome shotgun (WGS) entry which is preliminary data.</text>
</comment>
<accession>A0AB73T2Q1</accession>
<dbReference type="RefSeq" id="WP_109747150.1">
    <property type="nucleotide sequence ID" value="NZ_CABJAT010000003.1"/>
</dbReference>
<name>A0AB73T2Q1_9FIRM</name>
<feature type="domain" description="PucR C-terminal helix-turn-helix" evidence="2">
    <location>
        <begin position="446"/>
        <end position="503"/>
    </location>
</feature>
<protein>
    <submittedName>
        <fullName evidence="4">PucR-like helix-turn-helix protein</fullName>
    </submittedName>
</protein>
<dbReference type="PANTHER" id="PTHR33744:SF7">
    <property type="entry name" value="PUCR FAMILY TRANSCRIPTIONAL REGULATOR"/>
    <property type="match status" value="1"/>
</dbReference>
<keyword evidence="5" id="KW-1185">Reference proteome</keyword>
<dbReference type="InterPro" id="IPR051448">
    <property type="entry name" value="CdaR-like_regulators"/>
</dbReference>
<evidence type="ECO:0000259" key="3">
    <source>
        <dbReference type="Pfam" id="PF17853"/>
    </source>
</evidence>